<evidence type="ECO:0000256" key="1">
    <source>
        <dbReference type="ARBA" id="ARBA00022485"/>
    </source>
</evidence>
<keyword evidence="4" id="KW-0408">Iron</keyword>
<dbReference type="GO" id="GO:0035597">
    <property type="term" value="F:tRNA-2-methylthio-N(6)-dimethylallyladenosine(37) synthase activity"/>
    <property type="evidence" value="ECO:0007669"/>
    <property type="project" value="TreeGrafter"/>
</dbReference>
<dbReference type="GO" id="GO:0051539">
    <property type="term" value="F:4 iron, 4 sulfur cluster binding"/>
    <property type="evidence" value="ECO:0007669"/>
    <property type="project" value="UniProtKB-KW"/>
</dbReference>
<keyword evidence="5" id="KW-0411">Iron-sulfur</keyword>
<dbReference type="FunFam" id="3.40.50.12160:FF:000003">
    <property type="entry name" value="CDK5 regulatory subunit-associated protein 1"/>
    <property type="match status" value="1"/>
</dbReference>
<evidence type="ECO:0000313" key="7">
    <source>
        <dbReference type="EMBL" id="GAI03371.1"/>
    </source>
</evidence>
<organism evidence="7">
    <name type="scientific">marine sediment metagenome</name>
    <dbReference type="NCBI Taxonomy" id="412755"/>
    <lineage>
        <taxon>unclassified sequences</taxon>
        <taxon>metagenomes</taxon>
        <taxon>ecological metagenomes</taxon>
    </lineage>
</organism>
<dbReference type="GO" id="GO:0005829">
    <property type="term" value="C:cytosol"/>
    <property type="evidence" value="ECO:0007669"/>
    <property type="project" value="TreeGrafter"/>
</dbReference>
<evidence type="ECO:0000259" key="6">
    <source>
        <dbReference type="PROSITE" id="PS51449"/>
    </source>
</evidence>
<evidence type="ECO:0000256" key="3">
    <source>
        <dbReference type="ARBA" id="ARBA00022723"/>
    </source>
</evidence>
<evidence type="ECO:0000256" key="5">
    <source>
        <dbReference type="ARBA" id="ARBA00023014"/>
    </source>
</evidence>
<evidence type="ECO:0000256" key="4">
    <source>
        <dbReference type="ARBA" id="ARBA00023004"/>
    </source>
</evidence>
<feature type="non-terminal residue" evidence="7">
    <location>
        <position position="127"/>
    </location>
</feature>
<dbReference type="EMBL" id="BARV01011028">
    <property type="protein sequence ID" value="GAI03371.1"/>
    <property type="molecule type" value="Genomic_DNA"/>
</dbReference>
<keyword evidence="3" id="KW-0479">Metal-binding</keyword>
<protein>
    <recommendedName>
        <fullName evidence="6">MTTase N-terminal domain-containing protein</fullName>
    </recommendedName>
</protein>
<dbReference type="PROSITE" id="PS51449">
    <property type="entry name" value="MTTASE_N"/>
    <property type="match status" value="1"/>
</dbReference>
<dbReference type="AlphaFoldDB" id="X1LBZ4"/>
<dbReference type="Gene3D" id="3.40.50.12160">
    <property type="entry name" value="Methylthiotransferase, N-terminal domain"/>
    <property type="match status" value="1"/>
</dbReference>
<dbReference type="GO" id="GO:0046872">
    <property type="term" value="F:metal ion binding"/>
    <property type="evidence" value="ECO:0007669"/>
    <property type="project" value="UniProtKB-KW"/>
</dbReference>
<sequence>MNKYDSDIVKTLFLAKDFLNVDTPEEADYILINTCVVREHAEKRVIARLNSLIGLKKRKPEIFIGVLGCMAKELPDLINHPVVDFLAPPDSYRNLVQWIKVKRCGLIPENNKEQYSDLFISSNKISS</sequence>
<name>X1LBZ4_9ZZZZ</name>
<comment type="caution">
    <text evidence="7">The sequence shown here is derived from an EMBL/GenBank/DDBJ whole genome shotgun (WGS) entry which is preliminary data.</text>
</comment>
<keyword evidence="2" id="KW-0949">S-adenosyl-L-methionine</keyword>
<dbReference type="PANTHER" id="PTHR43020:SF2">
    <property type="entry name" value="MITOCHONDRIAL TRNA METHYLTHIOTRANSFERASE CDK5RAP1"/>
    <property type="match status" value="1"/>
</dbReference>
<accession>X1LBZ4</accession>
<reference evidence="7" key="1">
    <citation type="journal article" date="2014" name="Front. Microbiol.">
        <title>High frequency of phylogenetically diverse reductive dehalogenase-homologous genes in deep subseafloor sedimentary metagenomes.</title>
        <authorList>
            <person name="Kawai M."/>
            <person name="Futagami T."/>
            <person name="Toyoda A."/>
            <person name="Takaki Y."/>
            <person name="Nishi S."/>
            <person name="Hori S."/>
            <person name="Arai W."/>
            <person name="Tsubouchi T."/>
            <person name="Morono Y."/>
            <person name="Uchiyama I."/>
            <person name="Ito T."/>
            <person name="Fujiyama A."/>
            <person name="Inagaki F."/>
            <person name="Takami H."/>
        </authorList>
    </citation>
    <scope>NUCLEOTIDE SEQUENCE</scope>
    <source>
        <strain evidence="7">Expedition CK06-06</strain>
    </source>
</reference>
<proteinExistence type="predicted"/>
<feature type="domain" description="MTTase N-terminal" evidence="6">
    <location>
        <begin position="1"/>
        <end position="104"/>
    </location>
</feature>
<gene>
    <name evidence="7" type="ORF">S06H3_21100</name>
</gene>
<dbReference type="PANTHER" id="PTHR43020">
    <property type="entry name" value="CDK5 REGULATORY SUBUNIT-ASSOCIATED PROTEIN 1"/>
    <property type="match status" value="1"/>
</dbReference>
<keyword evidence="1" id="KW-0004">4Fe-4S</keyword>
<dbReference type="Pfam" id="PF00919">
    <property type="entry name" value="UPF0004"/>
    <property type="match status" value="1"/>
</dbReference>
<evidence type="ECO:0000256" key="2">
    <source>
        <dbReference type="ARBA" id="ARBA00022691"/>
    </source>
</evidence>
<dbReference type="InterPro" id="IPR038135">
    <property type="entry name" value="Methylthiotransferase_N_sf"/>
</dbReference>
<dbReference type="InterPro" id="IPR013848">
    <property type="entry name" value="Methylthiotransferase_N"/>
</dbReference>